<evidence type="ECO:0000259" key="9">
    <source>
        <dbReference type="Pfam" id="PF12704"/>
    </source>
</evidence>
<keyword evidence="4 7" id="KW-1133">Transmembrane helix</keyword>
<evidence type="ECO:0000313" key="11">
    <source>
        <dbReference type="Proteomes" id="UP000016570"/>
    </source>
</evidence>
<name>U2ZGV8_VIBPR</name>
<dbReference type="InterPro" id="IPR050250">
    <property type="entry name" value="Macrolide_Exporter_MacB"/>
</dbReference>
<feature type="domain" description="ABC3 transporter permease C-terminal" evidence="8">
    <location>
        <begin position="281"/>
        <end position="396"/>
    </location>
</feature>
<evidence type="ECO:0000259" key="8">
    <source>
        <dbReference type="Pfam" id="PF02687"/>
    </source>
</evidence>
<feature type="transmembrane region" description="Helical" evidence="7">
    <location>
        <begin position="275"/>
        <end position="300"/>
    </location>
</feature>
<dbReference type="GO" id="GO:0022857">
    <property type="term" value="F:transmembrane transporter activity"/>
    <property type="evidence" value="ECO:0007669"/>
    <property type="project" value="TreeGrafter"/>
</dbReference>
<evidence type="ECO:0000256" key="7">
    <source>
        <dbReference type="SAM" id="Phobius"/>
    </source>
</evidence>
<comment type="similarity">
    <text evidence="6">Belongs to the ABC-4 integral membrane protein family.</text>
</comment>
<dbReference type="InterPro" id="IPR025857">
    <property type="entry name" value="MacB_PCD"/>
</dbReference>
<evidence type="ECO:0000256" key="6">
    <source>
        <dbReference type="ARBA" id="ARBA00038076"/>
    </source>
</evidence>
<dbReference type="STRING" id="1219065.VPR01S_05_02060"/>
<feature type="transmembrane region" description="Helical" evidence="7">
    <location>
        <begin position="20"/>
        <end position="39"/>
    </location>
</feature>
<dbReference type="EMBL" id="BATJ01000005">
    <property type="protein sequence ID" value="GAD66911.1"/>
    <property type="molecule type" value="Genomic_DNA"/>
</dbReference>
<dbReference type="Proteomes" id="UP000016570">
    <property type="component" value="Unassembled WGS sequence"/>
</dbReference>
<organism evidence="10 11">
    <name type="scientific">Vibrio proteolyticus NBRC 13287</name>
    <dbReference type="NCBI Taxonomy" id="1219065"/>
    <lineage>
        <taxon>Bacteria</taxon>
        <taxon>Pseudomonadati</taxon>
        <taxon>Pseudomonadota</taxon>
        <taxon>Gammaproteobacteria</taxon>
        <taxon>Vibrionales</taxon>
        <taxon>Vibrionaceae</taxon>
        <taxon>Vibrio</taxon>
    </lineage>
</organism>
<keyword evidence="11" id="KW-1185">Reference proteome</keyword>
<dbReference type="PANTHER" id="PTHR30572:SF4">
    <property type="entry name" value="ABC TRANSPORTER PERMEASE YTRF"/>
    <property type="match status" value="1"/>
</dbReference>
<reference evidence="10 11" key="1">
    <citation type="submission" date="2013-09" db="EMBL/GenBank/DDBJ databases">
        <title>Whole genome shotgun sequence of Vibrio proteolyticus NBRC 13287.</title>
        <authorList>
            <person name="Isaki S."/>
            <person name="Hosoyama A."/>
            <person name="Numata M."/>
            <person name="Hashimoto M."/>
            <person name="Hosoyama Y."/>
            <person name="Tsuchikane K."/>
            <person name="Noguchi M."/>
            <person name="Hirakata S."/>
            <person name="Ichikawa N."/>
            <person name="Ohji S."/>
            <person name="Yamazoe A."/>
            <person name="Fujita N."/>
        </authorList>
    </citation>
    <scope>NUCLEOTIDE SEQUENCE [LARGE SCALE GENOMIC DNA]</scope>
    <source>
        <strain evidence="10 11">NBRC 13287</strain>
    </source>
</reference>
<keyword evidence="5 7" id="KW-0472">Membrane</keyword>
<sequence length="404" mass="43186">MINVLQQTGQTLTAHRMKSALAVIAISWGVISVVVLMALGEGFYRQQSAAFALLTNSTQIVAPSQTGKPWQGLAARRTIQISAEQANRLMQTGYVSKLALMYEQWDAAVTNGKGQTLTSNVGGTDDAYLSLAQLTLKPGGRRFTPSDLNNHTRVAIVGNQIAQMGKLTVGDRIKVKGIPFYIIGVLSDENSGISFGDQRRVLIPRTTYLDIWNDKPGLLLVKPAQEINGPLLRQNLLRYFAGQLHFDPSDTDAIHLPDLSDGADVINGILRGIQLFLAASGAMTMAVGALGVANIMFLSVTERTREIGVRLAIGATQNSVMIQFLAEGLTLVVVGTLTGLLVAAGTVHLLVQLSLPDWMGTPVITLGSIGVSMLVTVALALMASYFPARRASRLTPVVALSARV</sequence>
<dbReference type="AlphaFoldDB" id="U2ZGV8"/>
<protein>
    <recommendedName>
        <fullName evidence="12">ABC transporter permease protein</fullName>
    </recommendedName>
</protein>
<evidence type="ECO:0000256" key="2">
    <source>
        <dbReference type="ARBA" id="ARBA00022475"/>
    </source>
</evidence>
<evidence type="ECO:0000256" key="1">
    <source>
        <dbReference type="ARBA" id="ARBA00004651"/>
    </source>
</evidence>
<dbReference type="RefSeq" id="WP_021704889.1">
    <property type="nucleotide sequence ID" value="NZ_BATJ01000005.1"/>
</dbReference>
<dbReference type="Pfam" id="PF02687">
    <property type="entry name" value="FtsX"/>
    <property type="match status" value="1"/>
</dbReference>
<feature type="transmembrane region" description="Helical" evidence="7">
    <location>
        <begin position="329"/>
        <end position="351"/>
    </location>
</feature>
<feature type="transmembrane region" description="Helical" evidence="7">
    <location>
        <begin position="363"/>
        <end position="386"/>
    </location>
</feature>
<evidence type="ECO:0008006" key="12">
    <source>
        <dbReference type="Google" id="ProtNLM"/>
    </source>
</evidence>
<keyword evidence="3 7" id="KW-0812">Transmembrane</keyword>
<dbReference type="Pfam" id="PF12704">
    <property type="entry name" value="MacB_PCD"/>
    <property type="match status" value="1"/>
</dbReference>
<dbReference type="PANTHER" id="PTHR30572">
    <property type="entry name" value="MEMBRANE COMPONENT OF TRANSPORTER-RELATED"/>
    <property type="match status" value="1"/>
</dbReference>
<dbReference type="InterPro" id="IPR003838">
    <property type="entry name" value="ABC3_permease_C"/>
</dbReference>
<dbReference type="GO" id="GO:0005886">
    <property type="term" value="C:plasma membrane"/>
    <property type="evidence" value="ECO:0007669"/>
    <property type="project" value="UniProtKB-SubCell"/>
</dbReference>
<comment type="subcellular location">
    <subcellularLocation>
        <location evidence="1">Cell membrane</location>
        <topology evidence="1">Multi-pass membrane protein</topology>
    </subcellularLocation>
</comment>
<dbReference type="eggNOG" id="COG0577">
    <property type="taxonomic scope" value="Bacteria"/>
</dbReference>
<evidence type="ECO:0000256" key="5">
    <source>
        <dbReference type="ARBA" id="ARBA00023136"/>
    </source>
</evidence>
<evidence type="ECO:0000256" key="3">
    <source>
        <dbReference type="ARBA" id="ARBA00022692"/>
    </source>
</evidence>
<keyword evidence="2" id="KW-1003">Cell membrane</keyword>
<comment type="caution">
    <text evidence="10">The sequence shown here is derived from an EMBL/GenBank/DDBJ whole genome shotgun (WGS) entry which is preliminary data.</text>
</comment>
<evidence type="ECO:0000313" key="10">
    <source>
        <dbReference type="EMBL" id="GAD66911.1"/>
    </source>
</evidence>
<feature type="domain" description="MacB-like periplasmic core" evidence="9">
    <location>
        <begin position="19"/>
        <end position="223"/>
    </location>
</feature>
<gene>
    <name evidence="10" type="ORF">VPR01S_05_02060</name>
</gene>
<proteinExistence type="inferred from homology"/>
<evidence type="ECO:0000256" key="4">
    <source>
        <dbReference type="ARBA" id="ARBA00022989"/>
    </source>
</evidence>
<accession>U2ZGV8</accession>